<dbReference type="EMBL" id="CP032489">
    <property type="protein sequence ID" value="AYD48825.1"/>
    <property type="molecule type" value="Genomic_DNA"/>
</dbReference>
<dbReference type="InterPro" id="IPR023393">
    <property type="entry name" value="START-like_dom_sf"/>
</dbReference>
<proteinExistence type="inferred from homology"/>
<evidence type="ECO:0000259" key="2">
    <source>
        <dbReference type="Pfam" id="PF08327"/>
    </source>
</evidence>
<evidence type="ECO:0000313" key="3">
    <source>
        <dbReference type="EMBL" id="AYD48825.1"/>
    </source>
</evidence>
<dbReference type="RefSeq" id="WP_119989946.1">
    <property type="nucleotide sequence ID" value="NZ_CP032489.1"/>
</dbReference>
<protein>
    <submittedName>
        <fullName evidence="3">SRPBCC domain-containing protein</fullName>
    </submittedName>
</protein>
<organism evidence="3 4">
    <name type="scientific">Arachidicoccus soli</name>
    <dbReference type="NCBI Taxonomy" id="2341117"/>
    <lineage>
        <taxon>Bacteria</taxon>
        <taxon>Pseudomonadati</taxon>
        <taxon>Bacteroidota</taxon>
        <taxon>Chitinophagia</taxon>
        <taxon>Chitinophagales</taxon>
        <taxon>Chitinophagaceae</taxon>
        <taxon>Arachidicoccus</taxon>
    </lineage>
</organism>
<evidence type="ECO:0000313" key="4">
    <source>
        <dbReference type="Proteomes" id="UP000266118"/>
    </source>
</evidence>
<dbReference type="InterPro" id="IPR013538">
    <property type="entry name" value="ASHA1/2-like_C"/>
</dbReference>
<dbReference type="OrthoDB" id="2355173at2"/>
<sequence>MMNEPLVLEQAFNTSIEHVWSAITSFNEMKEWYFPMLESFEPVLGFETKFKVENKGIEYLHVWKVDEVVPLKKISYEWKFGGYPGNSLLSFELYAQNSKTLLILMHSNLESFRGDIYHDLSKENFRLGWQQIIGKNLVNYLEEKYKD</sequence>
<dbReference type="KEGG" id="ark:D6B99_15130"/>
<dbReference type="Gene3D" id="3.30.530.20">
    <property type="match status" value="1"/>
</dbReference>
<dbReference type="Pfam" id="PF08327">
    <property type="entry name" value="AHSA1"/>
    <property type="match status" value="1"/>
</dbReference>
<reference evidence="3 4" key="1">
    <citation type="submission" date="2018-09" db="EMBL/GenBank/DDBJ databases">
        <title>Arachidicoccus sp. nov., a bacterium isolated from soil.</title>
        <authorList>
            <person name="Weon H.-Y."/>
            <person name="Kwon S.-W."/>
            <person name="Lee S.A."/>
        </authorList>
    </citation>
    <scope>NUCLEOTIDE SEQUENCE [LARGE SCALE GENOMIC DNA]</scope>
    <source>
        <strain evidence="3 4">KIS59-12</strain>
    </source>
</reference>
<name>A0A386HSH0_9BACT</name>
<evidence type="ECO:0000256" key="1">
    <source>
        <dbReference type="ARBA" id="ARBA00006817"/>
    </source>
</evidence>
<accession>A0A386HSH0</accession>
<feature type="domain" description="Activator of Hsp90 ATPase homologue 1/2-like C-terminal" evidence="2">
    <location>
        <begin position="13"/>
        <end position="142"/>
    </location>
</feature>
<gene>
    <name evidence="3" type="ORF">D6B99_15130</name>
</gene>
<dbReference type="AlphaFoldDB" id="A0A386HSH0"/>
<dbReference type="CDD" id="cd07814">
    <property type="entry name" value="SRPBCC_CalC_Aha1-like"/>
    <property type="match status" value="1"/>
</dbReference>
<keyword evidence="4" id="KW-1185">Reference proteome</keyword>
<dbReference type="SUPFAM" id="SSF55961">
    <property type="entry name" value="Bet v1-like"/>
    <property type="match status" value="1"/>
</dbReference>
<comment type="similarity">
    <text evidence="1">Belongs to the AHA1 family.</text>
</comment>
<dbReference type="Proteomes" id="UP000266118">
    <property type="component" value="Chromosome"/>
</dbReference>